<dbReference type="PROSITE" id="PS50895">
    <property type="entry name" value="SURF1"/>
    <property type="match status" value="1"/>
</dbReference>
<keyword evidence="5 6" id="KW-0472">Membrane</keyword>
<keyword evidence="9" id="KW-1185">Reference proteome</keyword>
<dbReference type="EMBL" id="LJBJ02000012">
    <property type="protein sequence ID" value="OAX51792.1"/>
    <property type="molecule type" value="Genomic_DNA"/>
</dbReference>
<sequence length="331" mass="37015">MTSVYRFLVSGRWIAGFLVCVLFSLLCVYLAGWQMDRKEALDHRNNLISENYDARPLEGQAALEQFERFDPDRQWTPARVQGRYLPEHQVLVRNRPHEGAVGFEVLVPLRTSQGEIVVIDRGWVPAGDSNAAPAQAVPAPPSGTVQVTARLHAGEPSTDRSAPAGQIQSVDLPDYARQTGLDLAEAAYGIMASEDPAPAQRPQQLSAPEQSAGPNLSYSLQWYSFAVLVYVAYGWCARQKVRNDRLDAQLAEELQRRFRSYYAEDGTYIGTEDEAVVRRQMEMIDDMPPHMKSIVRPKLAKARSRPTDAEEEDALLDAMARSRDADPVDRD</sequence>
<evidence type="ECO:0000256" key="3">
    <source>
        <dbReference type="ARBA" id="ARBA00022692"/>
    </source>
</evidence>
<dbReference type="PANTHER" id="PTHR23427">
    <property type="entry name" value="SURFEIT LOCUS PROTEIN"/>
    <property type="match status" value="1"/>
</dbReference>
<feature type="compositionally biased region" description="Basic residues" evidence="7">
    <location>
        <begin position="293"/>
        <end position="304"/>
    </location>
</feature>
<evidence type="ECO:0000256" key="6">
    <source>
        <dbReference type="RuleBase" id="RU363076"/>
    </source>
</evidence>
<protein>
    <recommendedName>
        <fullName evidence="6">SURF1-like protein</fullName>
    </recommendedName>
</protein>
<keyword evidence="6" id="KW-1003">Cell membrane</keyword>
<evidence type="ECO:0000256" key="7">
    <source>
        <dbReference type="SAM" id="MobiDB-lite"/>
    </source>
</evidence>
<dbReference type="Proteomes" id="UP000053171">
    <property type="component" value="Unassembled WGS sequence"/>
</dbReference>
<keyword evidence="4 6" id="KW-1133">Transmembrane helix</keyword>
<evidence type="ECO:0000313" key="8">
    <source>
        <dbReference type="EMBL" id="OAX51792.1"/>
    </source>
</evidence>
<comment type="caution">
    <text evidence="8">The sequence shown here is derived from an EMBL/GenBank/DDBJ whole genome shotgun (WGS) entry which is preliminary data.</text>
</comment>
<evidence type="ECO:0000313" key="9">
    <source>
        <dbReference type="Proteomes" id="UP000053171"/>
    </source>
</evidence>
<proteinExistence type="inferred from homology"/>
<evidence type="ECO:0000256" key="5">
    <source>
        <dbReference type="ARBA" id="ARBA00023136"/>
    </source>
</evidence>
<dbReference type="PANTHER" id="PTHR23427:SF2">
    <property type="entry name" value="SURFEIT LOCUS PROTEIN 1"/>
    <property type="match status" value="1"/>
</dbReference>
<dbReference type="CDD" id="cd06662">
    <property type="entry name" value="SURF1"/>
    <property type="match status" value="1"/>
</dbReference>
<reference evidence="8" key="1">
    <citation type="submission" date="2016-06" db="EMBL/GenBank/DDBJ databases">
        <title>Identification of putative biosynthetic pathways for the production of bioactive secondary metabolites by the marine actinomycete Kocuria kristinae RUTW2-3.</title>
        <authorList>
            <person name="Waterworth S.C."/>
            <person name="Walmsley T.A."/>
            <person name="Matongo T."/>
            <person name="Davies-Coleman M.T."/>
            <person name="Dorrington R.A."/>
        </authorList>
    </citation>
    <scope>NUCLEOTIDE SEQUENCE [LARGE SCALE GENOMIC DNA]</scope>
    <source>
        <strain evidence="8">RUTW2-3</strain>
    </source>
</reference>
<accession>A0A199NSA1</accession>
<evidence type="ECO:0000256" key="1">
    <source>
        <dbReference type="ARBA" id="ARBA00004370"/>
    </source>
</evidence>
<evidence type="ECO:0000256" key="4">
    <source>
        <dbReference type="ARBA" id="ARBA00022989"/>
    </source>
</evidence>
<dbReference type="AlphaFoldDB" id="A0A199NSA1"/>
<dbReference type="Pfam" id="PF02104">
    <property type="entry name" value="SURF1"/>
    <property type="match status" value="1"/>
</dbReference>
<feature type="region of interest" description="Disordered" evidence="7">
    <location>
        <begin position="292"/>
        <end position="331"/>
    </location>
</feature>
<feature type="compositionally biased region" description="Basic and acidic residues" evidence="7">
    <location>
        <begin position="320"/>
        <end position="331"/>
    </location>
</feature>
<comment type="caution">
    <text evidence="6">Lacks conserved residue(s) required for the propagation of feature annotation.</text>
</comment>
<feature type="transmembrane region" description="Helical" evidence="6">
    <location>
        <begin position="12"/>
        <end position="31"/>
    </location>
</feature>
<dbReference type="InterPro" id="IPR002994">
    <property type="entry name" value="Surf1/Shy1"/>
</dbReference>
<gene>
    <name evidence="8" type="ORF">AN277_0207015</name>
</gene>
<keyword evidence="3 6" id="KW-0812">Transmembrane</keyword>
<organism evidence="8 9">
    <name type="scientific">Rothia kristinae</name>
    <dbReference type="NCBI Taxonomy" id="37923"/>
    <lineage>
        <taxon>Bacteria</taxon>
        <taxon>Bacillati</taxon>
        <taxon>Actinomycetota</taxon>
        <taxon>Actinomycetes</taxon>
        <taxon>Micrococcales</taxon>
        <taxon>Micrococcaceae</taxon>
        <taxon>Rothia</taxon>
    </lineage>
</organism>
<dbReference type="InterPro" id="IPR045214">
    <property type="entry name" value="Surf1/Surf4"/>
</dbReference>
<comment type="subcellular location">
    <subcellularLocation>
        <location evidence="6">Cell membrane</location>
        <topology evidence="6">Multi-pass membrane protein</topology>
    </subcellularLocation>
    <subcellularLocation>
        <location evidence="1">Membrane</location>
    </subcellularLocation>
</comment>
<evidence type="ECO:0000256" key="2">
    <source>
        <dbReference type="ARBA" id="ARBA00007165"/>
    </source>
</evidence>
<name>A0A199NSA1_9MICC</name>
<comment type="similarity">
    <text evidence="2 6">Belongs to the SURF1 family.</text>
</comment>
<dbReference type="GO" id="GO:0005886">
    <property type="term" value="C:plasma membrane"/>
    <property type="evidence" value="ECO:0007669"/>
    <property type="project" value="UniProtKB-SubCell"/>
</dbReference>